<dbReference type="InterPro" id="IPR000836">
    <property type="entry name" value="PRTase_dom"/>
</dbReference>
<name>A0A3N5ADX4_9THEO</name>
<dbReference type="GO" id="GO:0004422">
    <property type="term" value="F:hypoxanthine phosphoribosyltransferase activity"/>
    <property type="evidence" value="ECO:0007669"/>
    <property type="project" value="InterPro"/>
</dbReference>
<feature type="domain" description="Phosphoribosyltransferase" evidence="17">
    <location>
        <begin position="14"/>
        <end position="159"/>
    </location>
</feature>
<organism evidence="18 19">
    <name type="scientific">Thermodesulfitimonas autotrophica</name>
    <dbReference type="NCBI Taxonomy" id="1894989"/>
    <lineage>
        <taxon>Bacteria</taxon>
        <taxon>Bacillati</taxon>
        <taxon>Bacillota</taxon>
        <taxon>Clostridia</taxon>
        <taxon>Thermoanaerobacterales</taxon>
        <taxon>Thermoanaerobacteraceae</taxon>
        <taxon>Thermodesulfitimonas</taxon>
    </lineage>
</organism>
<dbReference type="PANTHER" id="PTHR43340">
    <property type="entry name" value="HYPOXANTHINE-GUANINE PHOSPHORIBOSYLTRANSFERASE"/>
    <property type="match status" value="1"/>
</dbReference>
<dbReference type="UniPathway" id="UPA00591">
    <property type="reaction ID" value="UER00648"/>
</dbReference>
<accession>A0A3N5ADX4</accession>
<dbReference type="GO" id="GO:0032263">
    <property type="term" value="P:GMP salvage"/>
    <property type="evidence" value="ECO:0007669"/>
    <property type="project" value="TreeGrafter"/>
</dbReference>
<evidence type="ECO:0000256" key="12">
    <source>
        <dbReference type="ARBA" id="ARBA00022741"/>
    </source>
</evidence>
<keyword evidence="8 16" id="KW-0328">Glycosyltransferase</keyword>
<keyword evidence="7 16" id="KW-0963">Cytoplasm</keyword>
<dbReference type="GO" id="GO:0046100">
    <property type="term" value="P:hypoxanthine metabolic process"/>
    <property type="evidence" value="ECO:0007669"/>
    <property type="project" value="TreeGrafter"/>
</dbReference>
<dbReference type="AlphaFoldDB" id="A0A3N5ADX4"/>
<evidence type="ECO:0000256" key="10">
    <source>
        <dbReference type="ARBA" id="ARBA00022723"/>
    </source>
</evidence>
<comment type="cofactor">
    <cofactor evidence="1 16">
        <name>Mg(2+)</name>
        <dbReference type="ChEBI" id="CHEBI:18420"/>
    </cofactor>
</comment>
<evidence type="ECO:0000256" key="7">
    <source>
        <dbReference type="ARBA" id="ARBA00022490"/>
    </source>
</evidence>
<evidence type="ECO:0000256" key="4">
    <source>
        <dbReference type="ARBA" id="ARBA00004669"/>
    </source>
</evidence>
<evidence type="ECO:0000256" key="14">
    <source>
        <dbReference type="ARBA" id="ARBA00048811"/>
    </source>
</evidence>
<protein>
    <recommendedName>
        <fullName evidence="16">Hypoxanthine phosphoribosyltransferase</fullName>
        <ecNumber evidence="16">2.4.2.8</ecNumber>
    </recommendedName>
</protein>
<dbReference type="Proteomes" id="UP000282654">
    <property type="component" value="Unassembled WGS sequence"/>
</dbReference>
<dbReference type="GO" id="GO:0052657">
    <property type="term" value="F:guanine phosphoribosyltransferase activity"/>
    <property type="evidence" value="ECO:0007669"/>
    <property type="project" value="UniProtKB-ARBA"/>
</dbReference>
<evidence type="ECO:0000256" key="16">
    <source>
        <dbReference type="RuleBase" id="RU364099"/>
    </source>
</evidence>
<dbReference type="EC" id="2.4.2.8" evidence="16"/>
<evidence type="ECO:0000256" key="3">
    <source>
        <dbReference type="ARBA" id="ARBA00004496"/>
    </source>
</evidence>
<keyword evidence="11 16" id="KW-0660">Purine salvage</keyword>
<dbReference type="InterPro" id="IPR050408">
    <property type="entry name" value="HGPRT"/>
</dbReference>
<evidence type="ECO:0000256" key="11">
    <source>
        <dbReference type="ARBA" id="ARBA00022726"/>
    </source>
</evidence>
<comment type="catalytic activity">
    <reaction evidence="15">
        <text>IMP + diphosphate = hypoxanthine + 5-phospho-alpha-D-ribose 1-diphosphate</text>
        <dbReference type="Rhea" id="RHEA:17973"/>
        <dbReference type="ChEBI" id="CHEBI:17368"/>
        <dbReference type="ChEBI" id="CHEBI:33019"/>
        <dbReference type="ChEBI" id="CHEBI:58017"/>
        <dbReference type="ChEBI" id="CHEBI:58053"/>
        <dbReference type="EC" id="2.4.2.8"/>
    </reaction>
    <physiologicalReaction direction="right-to-left" evidence="15">
        <dbReference type="Rhea" id="RHEA:17975"/>
    </physiologicalReaction>
</comment>
<comment type="catalytic activity">
    <reaction evidence="14">
        <text>GMP + diphosphate = guanine + 5-phospho-alpha-D-ribose 1-diphosphate</text>
        <dbReference type="Rhea" id="RHEA:25424"/>
        <dbReference type="ChEBI" id="CHEBI:16235"/>
        <dbReference type="ChEBI" id="CHEBI:33019"/>
        <dbReference type="ChEBI" id="CHEBI:58017"/>
        <dbReference type="ChEBI" id="CHEBI:58115"/>
        <dbReference type="EC" id="2.4.2.8"/>
    </reaction>
    <physiologicalReaction direction="right-to-left" evidence="14">
        <dbReference type="Rhea" id="RHEA:25426"/>
    </physiologicalReaction>
</comment>
<evidence type="ECO:0000256" key="2">
    <source>
        <dbReference type="ARBA" id="ARBA00002049"/>
    </source>
</evidence>
<comment type="pathway">
    <text evidence="5">Purine metabolism; GMP biosynthesis via salvage pathway; GMP from guanine: step 1/1.</text>
</comment>
<dbReference type="RefSeq" id="WP_123931919.1">
    <property type="nucleotide sequence ID" value="NZ_DAITJO010000033.1"/>
</dbReference>
<dbReference type="PANTHER" id="PTHR43340:SF1">
    <property type="entry name" value="HYPOXANTHINE PHOSPHORIBOSYLTRANSFERASE"/>
    <property type="match status" value="1"/>
</dbReference>
<keyword evidence="13 16" id="KW-0460">Magnesium</keyword>
<evidence type="ECO:0000256" key="5">
    <source>
        <dbReference type="ARBA" id="ARBA00004676"/>
    </source>
</evidence>
<evidence type="ECO:0000256" key="8">
    <source>
        <dbReference type="ARBA" id="ARBA00022676"/>
    </source>
</evidence>
<proteinExistence type="inferred from homology"/>
<evidence type="ECO:0000256" key="15">
    <source>
        <dbReference type="ARBA" id="ARBA00049402"/>
    </source>
</evidence>
<dbReference type="CDD" id="cd06223">
    <property type="entry name" value="PRTases_typeI"/>
    <property type="match status" value="1"/>
</dbReference>
<dbReference type="GO" id="GO:0006166">
    <property type="term" value="P:purine ribonucleoside salvage"/>
    <property type="evidence" value="ECO:0007669"/>
    <property type="project" value="UniProtKB-KW"/>
</dbReference>
<evidence type="ECO:0000259" key="17">
    <source>
        <dbReference type="Pfam" id="PF00156"/>
    </source>
</evidence>
<keyword evidence="12 16" id="KW-0547">Nucleotide-binding</keyword>
<dbReference type="InterPro" id="IPR005904">
    <property type="entry name" value="Hxn_phspho_trans"/>
</dbReference>
<evidence type="ECO:0000256" key="1">
    <source>
        <dbReference type="ARBA" id="ARBA00001946"/>
    </source>
</evidence>
<evidence type="ECO:0000256" key="6">
    <source>
        <dbReference type="ARBA" id="ARBA00008391"/>
    </source>
</evidence>
<dbReference type="SUPFAM" id="SSF53271">
    <property type="entry name" value="PRTase-like"/>
    <property type="match status" value="1"/>
</dbReference>
<evidence type="ECO:0000313" key="18">
    <source>
        <dbReference type="EMBL" id="RPF43066.1"/>
    </source>
</evidence>
<dbReference type="FunFam" id="3.40.50.2020:FF:000006">
    <property type="entry name" value="Hypoxanthine phosphoribosyltransferase"/>
    <property type="match status" value="1"/>
</dbReference>
<comment type="caution">
    <text evidence="18">The sequence shown here is derived from an EMBL/GenBank/DDBJ whole genome shotgun (WGS) entry which is preliminary data.</text>
</comment>
<gene>
    <name evidence="18" type="ORF">EDD75_2185</name>
</gene>
<dbReference type="InterPro" id="IPR029057">
    <property type="entry name" value="PRTase-like"/>
</dbReference>
<dbReference type="GO" id="GO:0006178">
    <property type="term" value="P:guanine salvage"/>
    <property type="evidence" value="ECO:0007669"/>
    <property type="project" value="TreeGrafter"/>
</dbReference>
<reference evidence="18 19" key="1">
    <citation type="submission" date="2018-11" db="EMBL/GenBank/DDBJ databases">
        <title>Genomic Encyclopedia of Type Strains, Phase IV (KMG-IV): sequencing the most valuable type-strain genomes for metagenomic binning, comparative biology and taxonomic classification.</title>
        <authorList>
            <person name="Goeker M."/>
        </authorList>
    </citation>
    <scope>NUCLEOTIDE SEQUENCE [LARGE SCALE GENOMIC DNA]</scope>
    <source>
        <strain evidence="18 19">DSM 102936</strain>
    </source>
</reference>
<evidence type="ECO:0000256" key="13">
    <source>
        <dbReference type="ARBA" id="ARBA00022842"/>
    </source>
</evidence>
<comment type="function">
    <text evidence="2">Purine salvage pathway enzyme that catalyzes the transfer of the ribosyl-5-phosphate group from 5-phospho-alpha-D-ribose 1-diphosphate (PRPP) to the N9 position of the 6-oxopurines hypoxanthine and guanine to form the corresponding ribonucleotides IMP (inosine 5'-monophosphate) and GMP (guanosine 5'-monophosphate), with the release of PPi.</text>
</comment>
<dbReference type="Pfam" id="PF00156">
    <property type="entry name" value="Pribosyltran"/>
    <property type="match status" value="1"/>
</dbReference>
<comment type="subcellular location">
    <subcellularLocation>
        <location evidence="3 16">Cytoplasm</location>
    </subcellularLocation>
</comment>
<dbReference type="OrthoDB" id="9802824at2"/>
<dbReference type="GO" id="GO:0000287">
    <property type="term" value="F:magnesium ion binding"/>
    <property type="evidence" value="ECO:0007669"/>
    <property type="project" value="TreeGrafter"/>
</dbReference>
<dbReference type="NCBIfam" id="TIGR01203">
    <property type="entry name" value="HGPRTase"/>
    <property type="match status" value="1"/>
</dbReference>
<keyword evidence="19" id="KW-1185">Reference proteome</keyword>
<evidence type="ECO:0000313" key="19">
    <source>
        <dbReference type="Proteomes" id="UP000282654"/>
    </source>
</evidence>
<sequence>MHPDIERVLLGREEIQERVKMLGETISADYRGKELLAVGVLKGSVVFLADLLRVLTVPVELDFIAVSSYGASSTTTGVVRILKDLDRSVTGKEVLLVEDIVDTGLTLKYLTDHLYQQEPAGLKVCALLDKPSRRRVPVTIDYLGFSIPDEFVVGYGLDYAGRYRNLPDICVLRREIYEARE</sequence>
<dbReference type="GO" id="GO:0032264">
    <property type="term" value="P:IMP salvage"/>
    <property type="evidence" value="ECO:0007669"/>
    <property type="project" value="UniProtKB-UniPathway"/>
</dbReference>
<dbReference type="EMBL" id="RKRE01000003">
    <property type="protein sequence ID" value="RPF43066.1"/>
    <property type="molecule type" value="Genomic_DNA"/>
</dbReference>
<comment type="pathway">
    <text evidence="4 16">Purine metabolism; IMP biosynthesis via salvage pathway; IMP from hypoxanthine: step 1/1.</text>
</comment>
<evidence type="ECO:0000256" key="9">
    <source>
        <dbReference type="ARBA" id="ARBA00022679"/>
    </source>
</evidence>
<keyword evidence="9 16" id="KW-0808">Transferase</keyword>
<comment type="similarity">
    <text evidence="6 16">Belongs to the purine/pyrimidine phosphoribosyltransferase family.</text>
</comment>
<dbReference type="Gene3D" id="3.40.50.2020">
    <property type="match status" value="1"/>
</dbReference>
<keyword evidence="10 16" id="KW-0479">Metal-binding</keyword>
<dbReference type="GO" id="GO:0000166">
    <property type="term" value="F:nucleotide binding"/>
    <property type="evidence" value="ECO:0007669"/>
    <property type="project" value="UniProtKB-KW"/>
</dbReference>
<dbReference type="GO" id="GO:0005829">
    <property type="term" value="C:cytosol"/>
    <property type="evidence" value="ECO:0007669"/>
    <property type="project" value="TreeGrafter"/>
</dbReference>